<keyword evidence="1" id="KW-1133">Transmembrane helix</keyword>
<keyword evidence="2" id="KW-0732">Signal</keyword>
<dbReference type="PANTHER" id="PTHR23131">
    <property type="entry name" value="ENDORIBONUCLEASE LACTB2"/>
    <property type="match status" value="1"/>
</dbReference>
<dbReference type="InterPro" id="IPR001279">
    <property type="entry name" value="Metallo-B-lactamas"/>
</dbReference>
<dbReference type="InterPro" id="IPR036866">
    <property type="entry name" value="RibonucZ/Hydroxyglut_hydro"/>
</dbReference>
<keyword evidence="5" id="KW-1185">Reference proteome</keyword>
<feature type="domain" description="Metallo-beta-lactamase" evidence="3">
    <location>
        <begin position="45"/>
        <end position="205"/>
    </location>
</feature>
<accession>A0A0R3TYM3</accession>
<dbReference type="SMART" id="SM00849">
    <property type="entry name" value="Lactamase_B"/>
    <property type="match status" value="1"/>
</dbReference>
<dbReference type="STRING" id="102285.A0A0R3TYM3"/>
<gene>
    <name evidence="4" type="ORF">HNAJ_LOCUS12946</name>
</gene>
<dbReference type="WBParaSite" id="HNAJ_0001297201-mRNA-1">
    <property type="protein sequence ID" value="HNAJ_0001297201-mRNA-1"/>
    <property type="gene ID" value="HNAJ_0001297201"/>
</dbReference>
<evidence type="ECO:0000313" key="4">
    <source>
        <dbReference type="EMBL" id="VDO14529.1"/>
    </source>
</evidence>
<keyword evidence="1" id="KW-0472">Membrane</keyword>
<evidence type="ECO:0000313" key="5">
    <source>
        <dbReference type="Proteomes" id="UP000278807"/>
    </source>
</evidence>
<dbReference type="AlphaFoldDB" id="A0A0R3TYM3"/>
<dbReference type="Pfam" id="PF00753">
    <property type="entry name" value="Lactamase_B"/>
    <property type="match status" value="1"/>
</dbReference>
<feature type="transmembrane region" description="Helical" evidence="1">
    <location>
        <begin position="234"/>
        <end position="254"/>
    </location>
</feature>
<reference evidence="6" key="1">
    <citation type="submission" date="2017-02" db="UniProtKB">
        <authorList>
            <consortium name="WormBaseParasite"/>
        </authorList>
    </citation>
    <scope>IDENTIFICATION</scope>
</reference>
<dbReference type="SUPFAM" id="SSF56281">
    <property type="entry name" value="Metallo-hydrolase/oxidoreductase"/>
    <property type="match status" value="1"/>
</dbReference>
<name>A0A0R3TYM3_RODNA</name>
<sequence length="261" mass="29684">MFILTIFSLPYAFYNLVLETVPYIPNFQTHLLFVLINIHCFSTQGTNSYLVGSETEPRILIDTTGGDVSNKIVPDSEPPISEILLTHWHPDHTEGIEASPEGPNLKSIGYYGGPLNMLDESMTFSPPKNPSIKLKPIFTPGHSVDHMCFAMYVNDNVECVFVGDLLLGKSSSTYDFKLFGNLSMDTKFLLLLFTYSQLDYYYFTFKLYLISIIIIGSRYFVMWLLAFIRPLTHLPHVLTYLAFLPVLLTLFIAAQKRNLLL</sequence>
<proteinExistence type="predicted"/>
<organism evidence="6">
    <name type="scientific">Rodentolepis nana</name>
    <name type="common">Dwarf tapeworm</name>
    <name type="synonym">Hymenolepis nana</name>
    <dbReference type="NCBI Taxonomy" id="102285"/>
    <lineage>
        <taxon>Eukaryota</taxon>
        <taxon>Metazoa</taxon>
        <taxon>Spiralia</taxon>
        <taxon>Lophotrochozoa</taxon>
        <taxon>Platyhelminthes</taxon>
        <taxon>Cestoda</taxon>
        <taxon>Eucestoda</taxon>
        <taxon>Cyclophyllidea</taxon>
        <taxon>Hymenolepididae</taxon>
        <taxon>Rodentolepis</taxon>
    </lineage>
</organism>
<evidence type="ECO:0000259" key="3">
    <source>
        <dbReference type="SMART" id="SM00849"/>
    </source>
</evidence>
<evidence type="ECO:0000313" key="6">
    <source>
        <dbReference type="WBParaSite" id="HNAJ_0001297201-mRNA-1"/>
    </source>
</evidence>
<dbReference type="PANTHER" id="PTHR23131:SF0">
    <property type="entry name" value="ENDORIBONUCLEASE LACTB2"/>
    <property type="match status" value="1"/>
</dbReference>
<feature type="chain" id="PRO_5043132172" evidence="2">
    <location>
        <begin position="20"/>
        <end position="261"/>
    </location>
</feature>
<feature type="signal peptide" evidence="2">
    <location>
        <begin position="1"/>
        <end position="19"/>
    </location>
</feature>
<dbReference type="Proteomes" id="UP000278807">
    <property type="component" value="Unassembled WGS sequence"/>
</dbReference>
<evidence type="ECO:0000256" key="2">
    <source>
        <dbReference type="SAM" id="SignalP"/>
    </source>
</evidence>
<dbReference type="InterPro" id="IPR050662">
    <property type="entry name" value="Sec-metab_biosynth-thioest"/>
</dbReference>
<dbReference type="EMBL" id="UZAE01014816">
    <property type="protein sequence ID" value="VDO14529.1"/>
    <property type="molecule type" value="Genomic_DNA"/>
</dbReference>
<feature type="transmembrane region" description="Helical" evidence="1">
    <location>
        <begin position="207"/>
        <end position="228"/>
    </location>
</feature>
<dbReference type="OrthoDB" id="17458at2759"/>
<evidence type="ECO:0000256" key="1">
    <source>
        <dbReference type="SAM" id="Phobius"/>
    </source>
</evidence>
<keyword evidence="1" id="KW-0812">Transmembrane</keyword>
<protein>
    <submittedName>
        <fullName evidence="6">Lactamase_B domain-containing protein</fullName>
    </submittedName>
</protein>
<reference evidence="4 5" key="2">
    <citation type="submission" date="2018-11" db="EMBL/GenBank/DDBJ databases">
        <authorList>
            <consortium name="Pathogen Informatics"/>
        </authorList>
    </citation>
    <scope>NUCLEOTIDE SEQUENCE [LARGE SCALE GENOMIC DNA]</scope>
</reference>
<dbReference type="Gene3D" id="3.60.15.10">
    <property type="entry name" value="Ribonuclease Z/Hydroxyacylglutathione hydrolase-like"/>
    <property type="match status" value="1"/>
</dbReference>